<proteinExistence type="predicted"/>
<accession>F8NX97</accession>
<dbReference type="AlphaFoldDB" id="F8NX97"/>
<dbReference type="KEGG" id="sla:SERLADRAFT_408494"/>
<dbReference type="GeneID" id="18812760"/>
<feature type="compositionally biased region" description="Basic residues" evidence="1">
    <location>
        <begin position="1"/>
        <end position="11"/>
    </location>
</feature>
<gene>
    <name evidence="2" type="ORF">SERLADRAFT_408494</name>
</gene>
<sequence length="184" mass="20924">MLHMRARRTHEKHWLNQGLSGIRPEVAAEAAGCEDLERDSEGKESTEEYDRPYPRDHDGRGRPRDVENGDNSDLHPRTNRENTVEDGESAVEDVGGWERGLVGAFEAVKHRPHASQAEFGLSDSKPIFYHYRGLMPFNLSAYIFLKPILLVRLNVDKAIVNRRLARYSRTMSKLDIVFGHSSGI</sequence>
<reference evidence="2" key="1">
    <citation type="submission" date="2011-04" db="EMBL/GenBank/DDBJ databases">
        <title>Evolution of plant cell wall degrading machinery underlies the functional diversity of forest fungi.</title>
        <authorList>
            <consortium name="US DOE Joint Genome Institute (JGI-PGF)"/>
            <person name="Eastwood D.C."/>
            <person name="Floudas D."/>
            <person name="Binder M."/>
            <person name="Majcherczyk A."/>
            <person name="Schneider P."/>
            <person name="Aerts A."/>
            <person name="Asiegbu F.O."/>
            <person name="Baker S.E."/>
            <person name="Barry K."/>
            <person name="Bendiksby M."/>
            <person name="Blumentritt M."/>
            <person name="Coutinho P.M."/>
            <person name="Cullen D."/>
            <person name="Cullen D."/>
            <person name="Gathman A."/>
            <person name="Goodell B."/>
            <person name="Henrissat B."/>
            <person name="Ihrmark K."/>
            <person name="Kauserud H."/>
            <person name="Kohler A."/>
            <person name="LaButti K."/>
            <person name="Lapidus A."/>
            <person name="Lavin J.L."/>
            <person name="Lee Y.-H."/>
            <person name="Lindquist E."/>
            <person name="Lilly W."/>
            <person name="Lucas S."/>
            <person name="Morin E."/>
            <person name="Murat C."/>
            <person name="Oguiza J.A."/>
            <person name="Park J."/>
            <person name="Pisabarro A.G."/>
            <person name="Riley R."/>
            <person name="Rosling A."/>
            <person name="Salamov A."/>
            <person name="Schmidt O."/>
            <person name="Schmutz J."/>
            <person name="Skrede I."/>
            <person name="Stenlid J."/>
            <person name="Wiebenga A."/>
            <person name="Xie X."/>
            <person name="Kues U."/>
            <person name="Hibbett D.S."/>
            <person name="Hoffmeister D."/>
            <person name="Hogberg N."/>
            <person name="Martin F."/>
            <person name="Grigoriev I.V."/>
            <person name="Watkinson S.C."/>
        </authorList>
    </citation>
    <scope>NUCLEOTIDE SEQUENCE</scope>
    <source>
        <strain evidence="2">S7.9</strain>
    </source>
</reference>
<dbReference type="EMBL" id="GL945434">
    <property type="protein sequence ID" value="EGO24572.1"/>
    <property type="molecule type" value="Genomic_DNA"/>
</dbReference>
<protein>
    <submittedName>
        <fullName evidence="2">Uncharacterized protein</fullName>
    </submittedName>
</protein>
<dbReference type="RefSeq" id="XP_007318591.1">
    <property type="nucleotide sequence ID" value="XM_007318529.1"/>
</dbReference>
<dbReference type="HOGENOM" id="CLU_1469066_0_0_1"/>
<organism>
    <name type="scientific">Serpula lacrymans var. lacrymans (strain S7.9)</name>
    <name type="common">Dry rot fungus</name>
    <dbReference type="NCBI Taxonomy" id="578457"/>
    <lineage>
        <taxon>Eukaryota</taxon>
        <taxon>Fungi</taxon>
        <taxon>Dikarya</taxon>
        <taxon>Basidiomycota</taxon>
        <taxon>Agaricomycotina</taxon>
        <taxon>Agaricomycetes</taxon>
        <taxon>Agaricomycetidae</taxon>
        <taxon>Boletales</taxon>
        <taxon>Coniophorineae</taxon>
        <taxon>Serpulaceae</taxon>
        <taxon>Serpula</taxon>
    </lineage>
</organism>
<dbReference type="Proteomes" id="UP000008064">
    <property type="component" value="Unassembled WGS sequence"/>
</dbReference>
<feature type="region of interest" description="Disordered" evidence="1">
    <location>
        <begin position="1"/>
        <end position="92"/>
    </location>
</feature>
<evidence type="ECO:0000256" key="1">
    <source>
        <dbReference type="SAM" id="MobiDB-lite"/>
    </source>
</evidence>
<name>F8NX97_SERL9</name>
<evidence type="ECO:0000313" key="2">
    <source>
        <dbReference type="EMBL" id="EGO24572.1"/>
    </source>
</evidence>
<feature type="compositionally biased region" description="Basic and acidic residues" evidence="1">
    <location>
        <begin position="39"/>
        <end position="83"/>
    </location>
</feature>